<dbReference type="Pfam" id="PF03551">
    <property type="entry name" value="PadR"/>
    <property type="match status" value="1"/>
</dbReference>
<dbReference type="PANTHER" id="PTHR33169:SF24">
    <property type="entry name" value="TRANSCRIPTIONAL REGULATOR, PADR FAMILY"/>
    <property type="match status" value="1"/>
</dbReference>
<evidence type="ECO:0000313" key="2">
    <source>
        <dbReference type="EMBL" id="AIY83709.1"/>
    </source>
</evidence>
<dbReference type="STRING" id="1561.NPD11_2379"/>
<dbReference type="InterPro" id="IPR036388">
    <property type="entry name" value="WH-like_DNA-bd_sf"/>
</dbReference>
<keyword evidence="3" id="KW-1185">Reference proteome</keyword>
<dbReference type="Gene3D" id="1.10.10.10">
    <property type="entry name" value="Winged helix-like DNA-binding domain superfamily/Winged helix DNA-binding domain"/>
    <property type="match status" value="1"/>
</dbReference>
<evidence type="ECO:0000259" key="1">
    <source>
        <dbReference type="Pfam" id="PF03551"/>
    </source>
</evidence>
<organism evidence="2 3">
    <name type="scientific">Clostridium baratii str. Sullivan</name>
    <dbReference type="NCBI Taxonomy" id="1415775"/>
    <lineage>
        <taxon>Bacteria</taxon>
        <taxon>Bacillati</taxon>
        <taxon>Bacillota</taxon>
        <taxon>Clostridia</taxon>
        <taxon>Eubacteriales</taxon>
        <taxon>Clostridiaceae</taxon>
        <taxon>Clostridium</taxon>
    </lineage>
</organism>
<name>A0A0A7FVR1_9CLOT</name>
<dbReference type="SUPFAM" id="SSF46785">
    <property type="entry name" value="Winged helix' DNA-binding domain"/>
    <property type="match status" value="1"/>
</dbReference>
<dbReference type="CDD" id="cd00090">
    <property type="entry name" value="HTH_ARSR"/>
    <property type="match status" value="1"/>
</dbReference>
<evidence type="ECO:0000313" key="3">
    <source>
        <dbReference type="Proteomes" id="UP000030635"/>
    </source>
</evidence>
<gene>
    <name evidence="2" type="ORF">U729_612</name>
</gene>
<dbReference type="eggNOG" id="COG1695">
    <property type="taxonomic scope" value="Bacteria"/>
</dbReference>
<dbReference type="RefSeq" id="WP_039311524.1">
    <property type="nucleotide sequence ID" value="NZ_CP006905.1"/>
</dbReference>
<protein>
    <submittedName>
        <fullName evidence="2">Transcriptional regulator PadR-like family protein</fullName>
    </submittedName>
</protein>
<dbReference type="Proteomes" id="UP000030635">
    <property type="component" value="Chromosome"/>
</dbReference>
<dbReference type="InterPro" id="IPR036390">
    <property type="entry name" value="WH_DNA-bd_sf"/>
</dbReference>
<dbReference type="PANTHER" id="PTHR33169">
    <property type="entry name" value="PADR-FAMILY TRANSCRIPTIONAL REGULATOR"/>
    <property type="match status" value="1"/>
</dbReference>
<dbReference type="HOGENOM" id="CLU_063440_3_1_9"/>
<dbReference type="InterPro" id="IPR052509">
    <property type="entry name" value="Metal_resp_DNA-bind_regulator"/>
</dbReference>
<proteinExistence type="predicted"/>
<feature type="domain" description="Transcription regulator PadR N-terminal" evidence="1">
    <location>
        <begin position="14"/>
        <end position="79"/>
    </location>
</feature>
<dbReference type="EMBL" id="CP006905">
    <property type="protein sequence ID" value="AIY83709.1"/>
    <property type="molecule type" value="Genomic_DNA"/>
</dbReference>
<dbReference type="OrthoDB" id="9808017at2"/>
<dbReference type="KEGG" id="cbv:U729_612"/>
<dbReference type="AlphaFoldDB" id="A0A0A7FVR1"/>
<sequence length="107" mass="12460">MNTQLKKGVLELCVLSVLSKKDCYGYELINEISKHISISDGTVYPILRRLTKEGYFTTYLQESMEGPPRKYYRLTSIGYNYKESLEREWLEFQNAVNNIIIGGYTCE</sequence>
<accession>A0A0A7FVR1</accession>
<reference evidence="2 3" key="1">
    <citation type="journal article" date="2015" name="Infect. Genet. Evol.">
        <title>Genomic sequences of six botulinum neurotoxin-producing strains representing three clostridial species illustrate the mobility and diversity of botulinum neurotoxin genes.</title>
        <authorList>
            <person name="Smith T.J."/>
            <person name="Hill K.K."/>
            <person name="Xie G."/>
            <person name="Foley B.T."/>
            <person name="Williamson C.H."/>
            <person name="Foster J.T."/>
            <person name="Johnson S.L."/>
            <person name="Chertkov O."/>
            <person name="Teshima H."/>
            <person name="Gibbons H.S."/>
            <person name="Johnsky L.A."/>
            <person name="Karavis M.A."/>
            <person name="Smith L.A."/>
        </authorList>
    </citation>
    <scope>NUCLEOTIDE SEQUENCE [LARGE SCALE GENOMIC DNA]</scope>
    <source>
        <strain evidence="2">Sullivan</strain>
    </source>
</reference>
<dbReference type="InterPro" id="IPR011991">
    <property type="entry name" value="ArsR-like_HTH"/>
</dbReference>
<dbReference type="InterPro" id="IPR005149">
    <property type="entry name" value="Tscrpt_reg_PadR_N"/>
</dbReference>